<protein>
    <submittedName>
        <fullName evidence="15">Methyl-accepting chemotaxis protein</fullName>
    </submittedName>
</protein>
<keyword evidence="4" id="KW-0145">Chemotaxis</keyword>
<evidence type="ECO:0000256" key="1">
    <source>
        <dbReference type="ARBA" id="ARBA00004651"/>
    </source>
</evidence>
<comment type="subcellular location">
    <subcellularLocation>
        <location evidence="1">Cell membrane</location>
        <topology evidence="1">Multi-pass membrane protein</topology>
    </subcellularLocation>
</comment>
<keyword evidence="2" id="KW-1003">Cell membrane</keyword>
<dbReference type="AlphaFoldDB" id="A0A285SDU3"/>
<sequence>MKTSIRWRIIAIVLVIIVLGLGSLSTISSFMISTKSEKNVIESSEVVVTGLSNTITTFLDGYEHSLLKLANSPDVVEFNKHSTTYDDAQDRLYRTGLTDYLSIYDAASSIYFSNGDYTIIEPHFDGIDELDIKSRDWYKNAIANEDQFVWSEPYIDTVSNSYAITGSVTVKDGNQVIGVLGVDIQLEQLTEMVSSTKLGYNGYPLILDNQGAALVHPTKSGENLQSIEYVNKMLNDTSKTNHFTDDVDQQESMIVYNKIPELGWTVGAVYDVKEVQSLARDMQQVIVLIAVATLIITFVILYFLITRTLKPINQLGLLMEEVAQGDLTVQINLKSKDEIGQLANYFNDMVQQMKSILTVVQDSSAHVEERSQLLSALAEETSASSIEVSKAVNDIAIGATTSSENADAVMESSVKLGDKINDMQEQSNALHAITIQAGKLNVVGEEKMENLLGSFDHSKQDLLNMAQAVKILEAKVGAIDSIMNTISEISTQTNLLALNASIEAARAGEHGQGFAVVAAEVRKLAEQSRNATEQVKLTIQELQSESQVVANQMTEMQQTFQTQGVVVEETGTLFGNLTELVNNMEATFKHVTTEIEGIIKYKDRVVQTIQQMALTAQSSAAACEEVSASSDEQLNAIQSVALASEELNSLSTELSIAASKFKL</sequence>
<proteinExistence type="inferred from homology"/>
<keyword evidence="6 12" id="KW-1133">Transmembrane helix</keyword>
<dbReference type="CDD" id="cd12912">
    <property type="entry name" value="PDC2_MCP_like"/>
    <property type="match status" value="1"/>
</dbReference>
<dbReference type="OrthoDB" id="9762005at2"/>
<dbReference type="SMART" id="SM00304">
    <property type="entry name" value="HAMP"/>
    <property type="match status" value="1"/>
</dbReference>
<dbReference type="CDD" id="cd06225">
    <property type="entry name" value="HAMP"/>
    <property type="match status" value="1"/>
</dbReference>
<dbReference type="Gene3D" id="6.10.340.10">
    <property type="match status" value="1"/>
</dbReference>
<evidence type="ECO:0000259" key="13">
    <source>
        <dbReference type="PROSITE" id="PS50111"/>
    </source>
</evidence>
<dbReference type="Pfam" id="PF00015">
    <property type="entry name" value="MCPsignal"/>
    <property type="match status" value="1"/>
</dbReference>
<dbReference type="RefSeq" id="WP_097073130.1">
    <property type="nucleotide sequence ID" value="NZ_OBMQ01000004.1"/>
</dbReference>
<organism evidence="15 16">
    <name type="scientific">Ureibacillus xyleni</name>
    <dbReference type="NCBI Taxonomy" id="614648"/>
    <lineage>
        <taxon>Bacteria</taxon>
        <taxon>Bacillati</taxon>
        <taxon>Bacillota</taxon>
        <taxon>Bacilli</taxon>
        <taxon>Bacillales</taxon>
        <taxon>Caryophanaceae</taxon>
        <taxon>Ureibacillus</taxon>
    </lineage>
</organism>
<dbReference type="PROSITE" id="PS50111">
    <property type="entry name" value="CHEMOTAXIS_TRANSDUC_2"/>
    <property type="match status" value="1"/>
</dbReference>
<evidence type="ECO:0000256" key="2">
    <source>
        <dbReference type="ARBA" id="ARBA00022475"/>
    </source>
</evidence>
<evidence type="ECO:0000256" key="6">
    <source>
        <dbReference type="ARBA" id="ARBA00022989"/>
    </source>
</evidence>
<dbReference type="CDD" id="cd12913">
    <property type="entry name" value="PDC1_MCP_like"/>
    <property type="match status" value="1"/>
</dbReference>
<dbReference type="EMBL" id="OBMQ01000004">
    <property type="protein sequence ID" value="SOC06064.1"/>
    <property type="molecule type" value="Genomic_DNA"/>
</dbReference>
<evidence type="ECO:0000256" key="8">
    <source>
        <dbReference type="ARBA" id="ARBA00023224"/>
    </source>
</evidence>
<evidence type="ECO:0000256" key="10">
    <source>
        <dbReference type="PROSITE-ProRule" id="PRU00284"/>
    </source>
</evidence>
<dbReference type="SUPFAM" id="SSF103190">
    <property type="entry name" value="Sensory domain-like"/>
    <property type="match status" value="1"/>
</dbReference>
<feature type="domain" description="HAMP" evidence="14">
    <location>
        <begin position="306"/>
        <end position="358"/>
    </location>
</feature>
<dbReference type="Gene3D" id="3.30.450.20">
    <property type="entry name" value="PAS domain"/>
    <property type="match status" value="1"/>
</dbReference>
<evidence type="ECO:0000313" key="16">
    <source>
        <dbReference type="Proteomes" id="UP000219636"/>
    </source>
</evidence>
<dbReference type="PROSITE" id="PS50885">
    <property type="entry name" value="HAMP"/>
    <property type="match status" value="1"/>
</dbReference>
<feature type="coiled-coil region" evidence="11">
    <location>
        <begin position="525"/>
        <end position="559"/>
    </location>
</feature>
<dbReference type="GO" id="GO:0005886">
    <property type="term" value="C:plasma membrane"/>
    <property type="evidence" value="ECO:0007669"/>
    <property type="project" value="UniProtKB-SubCell"/>
</dbReference>
<evidence type="ECO:0000256" key="4">
    <source>
        <dbReference type="ARBA" id="ARBA00022500"/>
    </source>
</evidence>
<dbReference type="SMART" id="SM00283">
    <property type="entry name" value="MA"/>
    <property type="match status" value="1"/>
</dbReference>
<dbReference type="InterPro" id="IPR003660">
    <property type="entry name" value="HAMP_dom"/>
</dbReference>
<evidence type="ECO:0000256" key="12">
    <source>
        <dbReference type="SAM" id="Phobius"/>
    </source>
</evidence>
<dbReference type="Pfam" id="PF02743">
    <property type="entry name" value="dCache_1"/>
    <property type="match status" value="1"/>
</dbReference>
<keyword evidence="16" id="KW-1185">Reference proteome</keyword>
<dbReference type="SUPFAM" id="SSF58104">
    <property type="entry name" value="Methyl-accepting chemotaxis protein (MCP) signaling domain"/>
    <property type="match status" value="1"/>
</dbReference>
<dbReference type="InterPro" id="IPR004089">
    <property type="entry name" value="MCPsignal_dom"/>
</dbReference>
<evidence type="ECO:0000256" key="9">
    <source>
        <dbReference type="ARBA" id="ARBA00029447"/>
    </source>
</evidence>
<feature type="domain" description="Methyl-accepting transducer" evidence="13">
    <location>
        <begin position="377"/>
        <end position="627"/>
    </location>
</feature>
<evidence type="ECO:0000313" key="15">
    <source>
        <dbReference type="EMBL" id="SOC06064.1"/>
    </source>
</evidence>
<keyword evidence="5 12" id="KW-0812">Transmembrane</keyword>
<evidence type="ECO:0000256" key="3">
    <source>
        <dbReference type="ARBA" id="ARBA00022481"/>
    </source>
</evidence>
<dbReference type="Proteomes" id="UP000219636">
    <property type="component" value="Unassembled WGS sequence"/>
</dbReference>
<evidence type="ECO:0000256" key="11">
    <source>
        <dbReference type="SAM" id="Coils"/>
    </source>
</evidence>
<comment type="similarity">
    <text evidence="9">Belongs to the methyl-accepting chemotaxis (MCP) protein family.</text>
</comment>
<evidence type="ECO:0000256" key="5">
    <source>
        <dbReference type="ARBA" id="ARBA00022692"/>
    </source>
</evidence>
<accession>A0A285SDU3</accession>
<evidence type="ECO:0000259" key="14">
    <source>
        <dbReference type="PROSITE" id="PS50885"/>
    </source>
</evidence>
<keyword evidence="11" id="KW-0175">Coiled coil</keyword>
<reference evidence="16" key="1">
    <citation type="submission" date="2017-08" db="EMBL/GenBank/DDBJ databases">
        <authorList>
            <person name="Varghese N."/>
            <person name="Submissions S."/>
        </authorList>
    </citation>
    <scope>NUCLEOTIDE SEQUENCE [LARGE SCALE GENOMIC DNA]</scope>
    <source>
        <strain evidence="16">JC22</strain>
    </source>
</reference>
<feature type="transmembrane region" description="Helical" evidence="12">
    <location>
        <begin position="285"/>
        <end position="305"/>
    </location>
</feature>
<dbReference type="InterPro" id="IPR029151">
    <property type="entry name" value="Sensor-like_sf"/>
</dbReference>
<dbReference type="Pfam" id="PF00672">
    <property type="entry name" value="HAMP"/>
    <property type="match status" value="1"/>
</dbReference>
<evidence type="ECO:0000256" key="7">
    <source>
        <dbReference type="ARBA" id="ARBA00023136"/>
    </source>
</evidence>
<dbReference type="PANTHER" id="PTHR32089">
    <property type="entry name" value="METHYL-ACCEPTING CHEMOTAXIS PROTEIN MCPB"/>
    <property type="match status" value="1"/>
</dbReference>
<keyword evidence="3" id="KW-0488">Methylation</keyword>
<dbReference type="GO" id="GO:0007165">
    <property type="term" value="P:signal transduction"/>
    <property type="evidence" value="ECO:0007669"/>
    <property type="project" value="UniProtKB-KW"/>
</dbReference>
<dbReference type="GO" id="GO:0006935">
    <property type="term" value="P:chemotaxis"/>
    <property type="evidence" value="ECO:0007669"/>
    <property type="project" value="UniProtKB-KW"/>
</dbReference>
<gene>
    <name evidence="15" type="ORF">SAMN05880501_104175</name>
</gene>
<dbReference type="Gene3D" id="1.10.287.950">
    <property type="entry name" value="Methyl-accepting chemotaxis protein"/>
    <property type="match status" value="1"/>
</dbReference>
<keyword evidence="8 10" id="KW-0807">Transducer</keyword>
<name>A0A285SDU3_9BACL</name>
<keyword evidence="7 12" id="KW-0472">Membrane</keyword>
<dbReference type="PANTHER" id="PTHR32089:SF114">
    <property type="entry name" value="METHYL-ACCEPTING CHEMOTAXIS PROTEIN MCPB"/>
    <property type="match status" value="1"/>
</dbReference>
<dbReference type="InterPro" id="IPR033479">
    <property type="entry name" value="dCache_1"/>
</dbReference>